<dbReference type="GO" id="GO:0043531">
    <property type="term" value="F:ADP binding"/>
    <property type="evidence" value="ECO:0007669"/>
    <property type="project" value="InterPro"/>
</dbReference>
<evidence type="ECO:0000256" key="2">
    <source>
        <dbReference type="ARBA" id="ARBA00022821"/>
    </source>
</evidence>
<dbReference type="InterPro" id="IPR050905">
    <property type="entry name" value="Plant_NBS-LRR"/>
</dbReference>
<keyword evidence="6" id="KW-1185">Reference proteome</keyword>
<dbReference type="Gene3D" id="3.80.10.10">
    <property type="entry name" value="Ribonuclease Inhibitor"/>
    <property type="match status" value="1"/>
</dbReference>
<feature type="coiled-coil region" evidence="3">
    <location>
        <begin position="20"/>
        <end position="61"/>
    </location>
</feature>
<dbReference type="SUPFAM" id="SSF52540">
    <property type="entry name" value="P-loop containing nucleoside triphosphate hydrolases"/>
    <property type="match status" value="1"/>
</dbReference>
<dbReference type="PANTHER" id="PTHR33463">
    <property type="entry name" value="NB-ARC DOMAIN-CONTAINING PROTEIN-RELATED"/>
    <property type="match status" value="1"/>
</dbReference>
<feature type="domain" description="NB-ARC" evidence="4">
    <location>
        <begin position="149"/>
        <end position="316"/>
    </location>
</feature>
<dbReference type="InterPro" id="IPR032675">
    <property type="entry name" value="LRR_dom_sf"/>
</dbReference>
<comment type="similarity">
    <text evidence="1">Belongs to the disease resistance NB-LRR family.</text>
</comment>
<dbReference type="InterPro" id="IPR027417">
    <property type="entry name" value="P-loop_NTPase"/>
</dbReference>
<dbReference type="Proteomes" id="UP000030689">
    <property type="component" value="Unassembled WGS sequence"/>
</dbReference>
<evidence type="ECO:0000259" key="4">
    <source>
        <dbReference type="Pfam" id="PF00931"/>
    </source>
</evidence>
<dbReference type="Gene3D" id="3.40.50.300">
    <property type="entry name" value="P-loop containing nucleotide triphosphate hydrolases"/>
    <property type="match status" value="1"/>
</dbReference>
<evidence type="ECO:0000313" key="6">
    <source>
        <dbReference type="Proteomes" id="UP000030689"/>
    </source>
</evidence>
<dbReference type="SUPFAM" id="SSF52058">
    <property type="entry name" value="L domain-like"/>
    <property type="match status" value="1"/>
</dbReference>
<dbReference type="KEGG" id="eus:EUTSA_v10000112mg"/>
<keyword evidence="2" id="KW-0611">Plant defense</keyword>
<dbReference type="EMBL" id="KI517426">
    <property type="protein sequence ID" value="ESQ46595.1"/>
    <property type="molecule type" value="Genomic_DNA"/>
</dbReference>
<evidence type="ECO:0000256" key="3">
    <source>
        <dbReference type="SAM" id="Coils"/>
    </source>
</evidence>
<dbReference type="AlphaFoldDB" id="V4L885"/>
<protein>
    <recommendedName>
        <fullName evidence="4">NB-ARC domain-containing protein</fullName>
    </recommendedName>
</protein>
<organism evidence="5 6">
    <name type="scientific">Eutrema salsugineum</name>
    <name type="common">Saltwater cress</name>
    <name type="synonym">Sisymbrium salsugineum</name>
    <dbReference type="NCBI Taxonomy" id="72664"/>
    <lineage>
        <taxon>Eukaryota</taxon>
        <taxon>Viridiplantae</taxon>
        <taxon>Streptophyta</taxon>
        <taxon>Embryophyta</taxon>
        <taxon>Tracheophyta</taxon>
        <taxon>Spermatophyta</taxon>
        <taxon>Magnoliopsida</taxon>
        <taxon>eudicotyledons</taxon>
        <taxon>Gunneridae</taxon>
        <taxon>Pentapetalae</taxon>
        <taxon>rosids</taxon>
        <taxon>malvids</taxon>
        <taxon>Brassicales</taxon>
        <taxon>Brassicaceae</taxon>
        <taxon>Eutremeae</taxon>
        <taxon>Eutrema</taxon>
    </lineage>
</organism>
<dbReference type="InterPro" id="IPR002182">
    <property type="entry name" value="NB-ARC"/>
</dbReference>
<dbReference type="Gramene" id="ESQ46595">
    <property type="protein sequence ID" value="ESQ46595"/>
    <property type="gene ID" value="EUTSA_v10000112mg"/>
</dbReference>
<dbReference type="PANTHER" id="PTHR33463:SF220">
    <property type="entry name" value="NB-ARC DOMAIN-CONTAINING PROTEIN"/>
    <property type="match status" value="1"/>
</dbReference>
<dbReference type="PRINTS" id="PR00364">
    <property type="entry name" value="DISEASERSIST"/>
</dbReference>
<proteinExistence type="inferred from homology"/>
<evidence type="ECO:0000313" key="5">
    <source>
        <dbReference type="EMBL" id="ESQ46595.1"/>
    </source>
</evidence>
<evidence type="ECO:0000256" key="1">
    <source>
        <dbReference type="ARBA" id="ARBA00008894"/>
    </source>
</evidence>
<gene>
    <name evidence="5" type="ORF">EUTSA_v10000112mg</name>
</gene>
<dbReference type="FunFam" id="3.40.50.300:FF:001091">
    <property type="entry name" value="Probable disease resistance protein At1g61300"/>
    <property type="match status" value="1"/>
</dbReference>
<keyword evidence="3" id="KW-0175">Coiled coil</keyword>
<accession>V4L885</accession>
<dbReference type="GO" id="GO:0006952">
    <property type="term" value="P:defense response"/>
    <property type="evidence" value="ECO:0007669"/>
    <property type="project" value="UniProtKB-KW"/>
</dbReference>
<dbReference type="STRING" id="72664.V4L885"/>
<reference evidence="5 6" key="1">
    <citation type="journal article" date="2013" name="Front. Plant Sci.">
        <title>The Reference Genome of the Halophytic Plant Eutrema salsugineum.</title>
        <authorList>
            <person name="Yang R."/>
            <person name="Jarvis D.E."/>
            <person name="Chen H."/>
            <person name="Beilstein M.A."/>
            <person name="Grimwood J."/>
            <person name="Jenkins J."/>
            <person name="Shu S."/>
            <person name="Prochnik S."/>
            <person name="Xin M."/>
            <person name="Ma C."/>
            <person name="Schmutz J."/>
            <person name="Wing R.A."/>
            <person name="Mitchell-Olds T."/>
            <person name="Schumaker K.S."/>
            <person name="Wang X."/>
        </authorList>
    </citation>
    <scope>NUCLEOTIDE SEQUENCE [LARGE SCALE GENOMIC DNA]</scope>
</reference>
<dbReference type="Pfam" id="PF00931">
    <property type="entry name" value="NB-ARC"/>
    <property type="match status" value="1"/>
</dbReference>
<name>V4L885_EUTSA</name>
<dbReference type="eggNOG" id="KOG4658">
    <property type="taxonomic scope" value="Eukaryota"/>
</dbReference>
<sequence>MGISFSIPCDPCTNKIFDWLDEKVACIQNLKKNLKALETTMKELKAKWDDLSRRVTREEDKGMLTRTETIEREVNDLLIATARDDELQRLCLCGFCSKSLRSSYHGKKGFLMLRDVEKLKCSGVFGVVAEQAQLPEVLERQLQPTIVGQETMLHKAWKYLRKDGVGIMGLYGMGGVGKTTLLEQINNKFTEERCGFDFVIWVVVVSKELNVEKIQDEIARKLGFDGWEWKEKEKTQKVDVLFNFLKNKKIVLFLDDIWEKVELKKIGIPFPTTQNRCKVAFTTRSQDMCAHMGVEDPMEVQCVADSDAFDLFRKKTKLMEYWIGEGIIDGSECVEKAENEGYVIINSLVHASLLMEDQREKNIVRVHDVERLHDVVRLGLREMPKVKNWKVVRKMSLMNNNIHHLAGSAECLELTTLVMQGTSLAKISSEFFNSMPKLVVLDLSVVIRICKYLRELTFLMFAPNLKILYVIGSHELEDIINKEKACEGKELEIVPFQKLISLTFGTHGGNGLIIRYSVKEWFDGVEWKDEATKTHFLLSCPQPSRRS</sequence>